<name>A0ABY4BYQ6_9MICO</name>
<keyword evidence="3" id="KW-1185">Reference proteome</keyword>
<evidence type="ECO:0000256" key="1">
    <source>
        <dbReference type="SAM" id="Phobius"/>
    </source>
</evidence>
<evidence type="ECO:0000313" key="3">
    <source>
        <dbReference type="Proteomes" id="UP000832097"/>
    </source>
</evidence>
<keyword evidence="1" id="KW-0812">Transmembrane</keyword>
<dbReference type="RefSeq" id="WP_243553750.1">
    <property type="nucleotide sequence ID" value="NZ_CP094528.1"/>
</dbReference>
<dbReference type="Proteomes" id="UP000832097">
    <property type="component" value="Chromosome"/>
</dbReference>
<keyword evidence="1" id="KW-1133">Transmembrane helix</keyword>
<dbReference type="EMBL" id="CP094528">
    <property type="protein sequence ID" value="UOE42821.1"/>
    <property type="molecule type" value="Genomic_DNA"/>
</dbReference>
<protein>
    <submittedName>
        <fullName evidence="2">Uncharacterized protein</fullName>
    </submittedName>
</protein>
<feature type="transmembrane region" description="Helical" evidence="1">
    <location>
        <begin position="115"/>
        <end position="138"/>
    </location>
</feature>
<reference evidence="2 3" key="1">
    <citation type="submission" date="2022-03" db="EMBL/GenBank/DDBJ databases">
        <title>Mucilaginibacter sp. isolated from the gut of Protaetia brevitarsis seulensis larvae.</title>
        <authorList>
            <person name="Won M."/>
            <person name="Kim S.-J."/>
            <person name="Kwon S.-W."/>
        </authorList>
    </citation>
    <scope>NUCLEOTIDE SEQUENCE [LARGE SCALE GENOMIC DNA]</scope>
    <source>
        <strain evidence="2 3">CFWR-12</strain>
    </source>
</reference>
<feature type="transmembrane region" description="Helical" evidence="1">
    <location>
        <begin position="91"/>
        <end position="109"/>
    </location>
</feature>
<sequence>MSRHRRRFRIATGILAAGCCAFYLGFAAVLFVNQRVAEAEHITADGWFATPIAIDPDLMNTTLVVVAMVAPPLIWFFGWLAALARTNLRPVGILCWMVAVSAALAGALATSPVVFVVLHIVSTVIAVVVAILLVLSVTGMVRDITALRAEDALSRPSDSDGTPGRVRWP</sequence>
<gene>
    <name evidence="2" type="ORF">MTO99_11530</name>
</gene>
<feature type="transmembrane region" description="Helical" evidence="1">
    <location>
        <begin position="63"/>
        <end position="84"/>
    </location>
</feature>
<proteinExistence type="predicted"/>
<organism evidence="2 3">
    <name type="scientific">Agromyces larvae</name>
    <dbReference type="NCBI Taxonomy" id="2929802"/>
    <lineage>
        <taxon>Bacteria</taxon>
        <taxon>Bacillati</taxon>
        <taxon>Actinomycetota</taxon>
        <taxon>Actinomycetes</taxon>
        <taxon>Micrococcales</taxon>
        <taxon>Microbacteriaceae</taxon>
        <taxon>Agromyces</taxon>
    </lineage>
</organism>
<accession>A0ABY4BYQ6</accession>
<keyword evidence="1" id="KW-0472">Membrane</keyword>
<evidence type="ECO:0000313" key="2">
    <source>
        <dbReference type="EMBL" id="UOE42821.1"/>
    </source>
</evidence>